<evidence type="ECO:0000256" key="3">
    <source>
        <dbReference type="ARBA" id="ARBA00022553"/>
    </source>
</evidence>
<comment type="subunit">
    <text evidence="9">At low DSF concentrations, interacts with RpfF.</text>
</comment>
<dbReference type="OrthoDB" id="8477070at2"/>
<dbReference type="CDD" id="cd00082">
    <property type="entry name" value="HisKA"/>
    <property type="match status" value="1"/>
</dbReference>
<evidence type="ECO:0000256" key="6">
    <source>
        <dbReference type="ARBA" id="ARBA00022777"/>
    </source>
</evidence>
<dbReference type="Gene3D" id="3.30.565.10">
    <property type="entry name" value="Histidine kinase-like ATPase, C-terminal domain"/>
    <property type="match status" value="1"/>
</dbReference>
<dbReference type="InterPro" id="IPR004358">
    <property type="entry name" value="Sig_transdc_His_kin-like_C"/>
</dbReference>
<evidence type="ECO:0000259" key="14">
    <source>
        <dbReference type="PROSITE" id="PS50112"/>
    </source>
</evidence>
<keyword evidence="8" id="KW-0902">Two-component regulatory system</keyword>
<dbReference type="AlphaFoldDB" id="A0A3S2ZAA4"/>
<dbReference type="GO" id="GO:0006355">
    <property type="term" value="P:regulation of DNA-templated transcription"/>
    <property type="evidence" value="ECO:0007669"/>
    <property type="project" value="InterPro"/>
</dbReference>
<dbReference type="NCBIfam" id="TIGR00229">
    <property type="entry name" value="sensory_box"/>
    <property type="match status" value="1"/>
</dbReference>
<dbReference type="EC" id="2.7.13.3" evidence="2"/>
<evidence type="ECO:0000313" key="17">
    <source>
        <dbReference type="Proteomes" id="UP000287447"/>
    </source>
</evidence>
<dbReference type="InterPro" id="IPR035965">
    <property type="entry name" value="PAS-like_dom_sf"/>
</dbReference>
<organism evidence="16 17">
    <name type="scientific">Hwanghaeella grinnelliae</name>
    <dbReference type="NCBI Taxonomy" id="2500179"/>
    <lineage>
        <taxon>Bacteria</taxon>
        <taxon>Pseudomonadati</taxon>
        <taxon>Pseudomonadota</taxon>
        <taxon>Alphaproteobacteria</taxon>
        <taxon>Rhodospirillales</taxon>
        <taxon>Rhodospirillaceae</taxon>
        <taxon>Hwanghaeella</taxon>
    </lineage>
</organism>
<sequence length="784" mass="85392">MDFTVFLDRFFVPVGSDVLLASELYKGEYNAFLVILSALIAISCAYIALSAVGRSRKASSLLVHAGWMGVASITMGIGVWSMHFVGMLSFELPCAVEYDSVLTFVSMLPSIIASMIALSIIRLRRVTTLPLRLFGGVLMASGIAAMHYTGMAAMRMDAMLYYDGARVTLSVLLAVSLACLSLSLPSFFLGRTGTKVLAVLNRRGIVPVRAVAGMSAVGLGLAVTGMHYTAMWAAYFVPWPGGVAAHHSWEPGILALWIVLAVVLLSTAVIAIVFASKQRMLADELKAQVALRSRVEAAVEEQRGRLQAIIDNVVDGIITINASGTIQHWSPAAQALFGYTDEEVTGQNVNMLMAEPFLDEDDDSSNGLHLRERRQVVGVGREAVGLRKDGSTFPLDLSIGYGEVNGRPFYTGVVRDLTQRKKELAILEEARDRAQQAVKAKSEFLANMSHEIRTPMNGVLGFLGLALNEKSLSPEVRSYLNTAEKSANNLLVIIDDILDFSRLESGRIRLESVSFDLRNLVSETVHGLSTLADDRSLTVTVRVAEDAPVLVKGDPMRIRQILINLISNAIKFTHEGGVSVDVSRFSAESDQILFTVADTGIGMSPETLERVLQPFEQADSATHRLYGGTGLGTTISLQLAHLQGGDLWAESEEGKGSTFFFTALLPESSELDVASTPALNAELSEVDGLREPDPGMDDLFGGGPIEPRPEKALGADRETLRKMFEDLYKALDEDNPEPVEHVLDEMSDVLDRRFVTQMRKSVSQFDFGLAREKADLMMADLHLR</sequence>
<dbReference type="InterPro" id="IPR036890">
    <property type="entry name" value="HATPase_C_sf"/>
</dbReference>
<dbReference type="GO" id="GO:0016020">
    <property type="term" value="C:membrane"/>
    <property type="evidence" value="ECO:0007669"/>
    <property type="project" value="UniProtKB-UniRule"/>
</dbReference>
<keyword evidence="7" id="KW-0067">ATP-binding</keyword>
<proteinExistence type="predicted"/>
<feature type="transmembrane region" description="Helical" evidence="11">
    <location>
        <begin position="254"/>
        <end position="276"/>
    </location>
</feature>
<keyword evidence="11" id="KW-0812">Transmembrane</keyword>
<dbReference type="Gene3D" id="3.30.450.20">
    <property type="entry name" value="PAS domain"/>
    <property type="match status" value="1"/>
</dbReference>
<keyword evidence="11" id="KW-0472">Membrane</keyword>
<evidence type="ECO:0000256" key="12">
    <source>
        <dbReference type="SAM" id="Coils"/>
    </source>
</evidence>
<dbReference type="InterPro" id="IPR036097">
    <property type="entry name" value="HisK_dim/P_sf"/>
</dbReference>
<name>A0A3S2ZAA4_9PROT</name>
<dbReference type="PROSITE" id="PS50924">
    <property type="entry name" value="MHYT"/>
    <property type="match status" value="1"/>
</dbReference>
<keyword evidence="6" id="KW-0418">Kinase</keyword>
<feature type="transmembrane region" description="Helical" evidence="11">
    <location>
        <begin position="167"/>
        <end position="189"/>
    </location>
</feature>
<dbReference type="FunFam" id="1.10.287.130:FF:000002">
    <property type="entry name" value="Two-component osmosensing histidine kinase"/>
    <property type="match status" value="1"/>
</dbReference>
<dbReference type="SUPFAM" id="SSF55785">
    <property type="entry name" value="PYP-like sensor domain (PAS domain)"/>
    <property type="match status" value="1"/>
</dbReference>
<dbReference type="SMART" id="SM00388">
    <property type="entry name" value="HisKA"/>
    <property type="match status" value="1"/>
</dbReference>
<feature type="transmembrane region" description="Helical" evidence="11">
    <location>
        <begin position="210"/>
        <end position="234"/>
    </location>
</feature>
<feature type="domain" description="MHYT" evidence="15">
    <location>
        <begin position="29"/>
        <end position="237"/>
    </location>
</feature>
<evidence type="ECO:0000256" key="1">
    <source>
        <dbReference type="ARBA" id="ARBA00000085"/>
    </source>
</evidence>
<keyword evidence="5" id="KW-0547">Nucleotide-binding</keyword>
<dbReference type="Proteomes" id="UP000287447">
    <property type="component" value="Unassembled WGS sequence"/>
</dbReference>
<evidence type="ECO:0000259" key="15">
    <source>
        <dbReference type="PROSITE" id="PS50924"/>
    </source>
</evidence>
<dbReference type="InterPro" id="IPR013767">
    <property type="entry name" value="PAS_fold"/>
</dbReference>
<dbReference type="Pfam" id="PF02518">
    <property type="entry name" value="HATPase_c"/>
    <property type="match status" value="1"/>
</dbReference>
<dbReference type="InterPro" id="IPR003661">
    <property type="entry name" value="HisK_dim/P_dom"/>
</dbReference>
<evidence type="ECO:0000259" key="13">
    <source>
        <dbReference type="PROSITE" id="PS50109"/>
    </source>
</evidence>
<dbReference type="SMART" id="SM00387">
    <property type="entry name" value="HATPase_c"/>
    <property type="match status" value="1"/>
</dbReference>
<keyword evidence="3" id="KW-0597">Phosphoprotein</keyword>
<keyword evidence="11" id="KW-1133">Transmembrane helix</keyword>
<dbReference type="InterPro" id="IPR005330">
    <property type="entry name" value="MHYT_dom"/>
</dbReference>
<evidence type="ECO:0000256" key="8">
    <source>
        <dbReference type="ARBA" id="ARBA00023012"/>
    </source>
</evidence>
<evidence type="ECO:0000256" key="7">
    <source>
        <dbReference type="ARBA" id="ARBA00022840"/>
    </source>
</evidence>
<dbReference type="SUPFAM" id="SSF47384">
    <property type="entry name" value="Homodimeric domain of signal transducing histidine kinase"/>
    <property type="match status" value="1"/>
</dbReference>
<dbReference type="PANTHER" id="PTHR43047:SF64">
    <property type="entry name" value="HISTIDINE KINASE CONTAINING CHEY-HOMOLOGOUS RECEIVER DOMAIN AND PAS DOMAIN-RELATED"/>
    <property type="match status" value="1"/>
</dbReference>
<dbReference type="Pfam" id="PF00989">
    <property type="entry name" value="PAS"/>
    <property type="match status" value="1"/>
</dbReference>
<comment type="caution">
    <text evidence="16">The sequence shown here is derived from an EMBL/GenBank/DDBJ whole genome shotgun (WGS) entry which is preliminary data.</text>
</comment>
<feature type="coiled-coil region" evidence="12">
    <location>
        <begin position="417"/>
        <end position="447"/>
    </location>
</feature>
<dbReference type="PROSITE" id="PS50112">
    <property type="entry name" value="PAS"/>
    <property type="match status" value="1"/>
</dbReference>
<comment type="catalytic activity">
    <reaction evidence="1">
        <text>ATP + protein L-histidine = ADP + protein N-phospho-L-histidine.</text>
        <dbReference type="EC" id="2.7.13.3"/>
    </reaction>
</comment>
<dbReference type="InterPro" id="IPR003594">
    <property type="entry name" value="HATPase_dom"/>
</dbReference>
<dbReference type="InterPro" id="IPR005467">
    <property type="entry name" value="His_kinase_dom"/>
</dbReference>
<feature type="domain" description="PAS" evidence="14">
    <location>
        <begin position="302"/>
        <end position="362"/>
    </location>
</feature>
<dbReference type="GO" id="GO:0000155">
    <property type="term" value="F:phosphorelay sensor kinase activity"/>
    <property type="evidence" value="ECO:0007669"/>
    <property type="project" value="InterPro"/>
</dbReference>
<dbReference type="GO" id="GO:0005524">
    <property type="term" value="F:ATP binding"/>
    <property type="evidence" value="ECO:0007669"/>
    <property type="project" value="UniProtKB-KW"/>
</dbReference>
<dbReference type="CDD" id="cd00130">
    <property type="entry name" value="PAS"/>
    <property type="match status" value="1"/>
</dbReference>
<dbReference type="PANTHER" id="PTHR43047">
    <property type="entry name" value="TWO-COMPONENT HISTIDINE PROTEIN KINASE"/>
    <property type="match status" value="1"/>
</dbReference>
<dbReference type="Pfam" id="PF00512">
    <property type="entry name" value="HisKA"/>
    <property type="match status" value="1"/>
</dbReference>
<keyword evidence="17" id="KW-1185">Reference proteome</keyword>
<keyword evidence="12" id="KW-0175">Coiled coil</keyword>
<dbReference type="PROSITE" id="PS50109">
    <property type="entry name" value="HIS_KIN"/>
    <property type="match status" value="1"/>
</dbReference>
<evidence type="ECO:0000256" key="11">
    <source>
        <dbReference type="PROSITE-ProRule" id="PRU00244"/>
    </source>
</evidence>
<dbReference type="FunFam" id="3.30.565.10:FF:000010">
    <property type="entry name" value="Sensor histidine kinase RcsC"/>
    <property type="match status" value="1"/>
</dbReference>
<protein>
    <recommendedName>
        <fullName evidence="10">Sensory/regulatory protein RpfC</fullName>
        <ecNumber evidence="2">2.7.13.3</ecNumber>
    </recommendedName>
</protein>
<keyword evidence="4" id="KW-0808">Transferase</keyword>
<evidence type="ECO:0000256" key="9">
    <source>
        <dbReference type="ARBA" id="ARBA00064003"/>
    </source>
</evidence>
<evidence type="ECO:0000256" key="10">
    <source>
        <dbReference type="ARBA" id="ARBA00068150"/>
    </source>
</evidence>
<feature type="domain" description="Histidine kinase" evidence="13">
    <location>
        <begin position="447"/>
        <end position="667"/>
    </location>
</feature>
<evidence type="ECO:0000256" key="2">
    <source>
        <dbReference type="ARBA" id="ARBA00012438"/>
    </source>
</evidence>
<reference evidence="17" key="1">
    <citation type="submission" date="2019-01" db="EMBL/GenBank/DDBJ databases">
        <title>Gri0909 isolated from a small marine red alga.</title>
        <authorList>
            <person name="Kim J."/>
            <person name="Jeong S.E."/>
            <person name="Jeon C.O."/>
        </authorList>
    </citation>
    <scope>NUCLEOTIDE SEQUENCE [LARGE SCALE GENOMIC DNA]</scope>
    <source>
        <strain evidence="17">Gri0909</strain>
    </source>
</reference>
<feature type="transmembrane region" description="Helical" evidence="11">
    <location>
        <begin position="133"/>
        <end position="155"/>
    </location>
</feature>
<evidence type="ECO:0000256" key="5">
    <source>
        <dbReference type="ARBA" id="ARBA00022741"/>
    </source>
</evidence>
<dbReference type="SMART" id="SM00091">
    <property type="entry name" value="PAS"/>
    <property type="match status" value="1"/>
</dbReference>
<feature type="transmembrane region" description="Helical" evidence="11">
    <location>
        <begin position="29"/>
        <end position="49"/>
    </location>
</feature>
<dbReference type="PRINTS" id="PR00344">
    <property type="entry name" value="BCTRLSENSOR"/>
</dbReference>
<dbReference type="RefSeq" id="WP_127764527.1">
    <property type="nucleotide sequence ID" value="NZ_SADE01000001.1"/>
</dbReference>
<evidence type="ECO:0000256" key="4">
    <source>
        <dbReference type="ARBA" id="ARBA00022679"/>
    </source>
</evidence>
<feature type="transmembrane region" description="Helical" evidence="11">
    <location>
        <begin position="101"/>
        <end position="121"/>
    </location>
</feature>
<dbReference type="CDD" id="cd16922">
    <property type="entry name" value="HATPase_EvgS-ArcB-TorS-like"/>
    <property type="match status" value="1"/>
</dbReference>
<feature type="transmembrane region" description="Helical" evidence="11">
    <location>
        <begin position="61"/>
        <end position="81"/>
    </location>
</feature>
<dbReference type="Pfam" id="PF03707">
    <property type="entry name" value="MHYT"/>
    <property type="match status" value="3"/>
</dbReference>
<gene>
    <name evidence="16" type="ORF">EOI86_07860</name>
</gene>
<evidence type="ECO:0000313" key="16">
    <source>
        <dbReference type="EMBL" id="RVU39155.1"/>
    </source>
</evidence>
<dbReference type="SUPFAM" id="SSF55874">
    <property type="entry name" value="ATPase domain of HSP90 chaperone/DNA topoisomerase II/histidine kinase"/>
    <property type="match status" value="1"/>
</dbReference>
<accession>A0A3S2ZAA4</accession>
<dbReference type="InterPro" id="IPR000014">
    <property type="entry name" value="PAS"/>
</dbReference>
<dbReference type="EMBL" id="SADE01000001">
    <property type="protein sequence ID" value="RVU39155.1"/>
    <property type="molecule type" value="Genomic_DNA"/>
</dbReference>
<dbReference type="Gene3D" id="1.10.287.130">
    <property type="match status" value="1"/>
</dbReference>